<name>A0A6J3LZ27_9PEZI</name>
<proteinExistence type="predicted"/>
<organism evidence="2">
    <name type="scientific">Dissoconium aciculare CBS 342.82</name>
    <dbReference type="NCBI Taxonomy" id="1314786"/>
    <lineage>
        <taxon>Eukaryota</taxon>
        <taxon>Fungi</taxon>
        <taxon>Dikarya</taxon>
        <taxon>Ascomycota</taxon>
        <taxon>Pezizomycotina</taxon>
        <taxon>Dothideomycetes</taxon>
        <taxon>Dothideomycetidae</taxon>
        <taxon>Mycosphaerellales</taxon>
        <taxon>Dissoconiaceae</taxon>
        <taxon>Dissoconium</taxon>
    </lineage>
</organism>
<sequence length="149" mass="16925">MKILPWSSTKCDFHGCINTAELLGVSEAHDLLSLSSSSACSDRSSINSSPNTASFSSTIPKIIIHLTFAAIKSNIMGCCPSREKDPYYSEKDTRDYRRARNSVKKGFRVAYDKHGNLRVERERCRYYHNGYKIHRLGFIEEESPSRPTE</sequence>
<reference evidence="2" key="1">
    <citation type="submission" date="2020-01" db="EMBL/GenBank/DDBJ databases">
        <authorList>
            <consortium name="DOE Joint Genome Institute"/>
            <person name="Haridas S."/>
            <person name="Albert R."/>
            <person name="Binder M."/>
            <person name="Bloem J."/>
            <person name="Labutti K."/>
            <person name="Salamov A."/>
            <person name="Andreopoulos B."/>
            <person name="Baker S.E."/>
            <person name="Barry K."/>
            <person name="Bills G."/>
            <person name="Bluhm B.H."/>
            <person name="Cannon C."/>
            <person name="Castanera R."/>
            <person name="Culley D.E."/>
            <person name="Daum C."/>
            <person name="Ezra D."/>
            <person name="Gonzalez J.B."/>
            <person name="Henrissat B."/>
            <person name="Kuo A."/>
            <person name="Liang C."/>
            <person name="Lipzen A."/>
            <person name="Lutzoni F."/>
            <person name="Magnuson J."/>
            <person name="Mondo S."/>
            <person name="Nolan M."/>
            <person name="Ohm R."/>
            <person name="Pangilinan J."/>
            <person name="Park H.-J."/>
            <person name="Ramirez L."/>
            <person name="Alfaro M."/>
            <person name="Sun H."/>
            <person name="Tritt A."/>
            <person name="Yoshinaga Y."/>
            <person name="Zwiers L.-H."/>
            <person name="Turgeon B.G."/>
            <person name="Goodwin S.B."/>
            <person name="Spatafora J.W."/>
            <person name="Crous P.W."/>
            <person name="Grigoriev I.V."/>
        </authorList>
    </citation>
    <scope>NUCLEOTIDE SEQUENCE</scope>
    <source>
        <strain evidence="2">CBS 342.82</strain>
    </source>
</reference>
<dbReference type="Proteomes" id="UP000504637">
    <property type="component" value="Unplaced"/>
</dbReference>
<gene>
    <name evidence="2" type="ORF">K489DRAFT_381956</name>
</gene>
<protein>
    <submittedName>
        <fullName evidence="2">Uncharacterized protein</fullName>
    </submittedName>
</protein>
<dbReference type="RefSeq" id="XP_033457944.1">
    <property type="nucleotide sequence ID" value="XM_033605254.1"/>
</dbReference>
<reference evidence="2" key="2">
    <citation type="submission" date="2020-04" db="EMBL/GenBank/DDBJ databases">
        <authorList>
            <consortium name="NCBI Genome Project"/>
        </authorList>
    </citation>
    <scope>NUCLEOTIDE SEQUENCE</scope>
    <source>
        <strain evidence="2">CBS 342.82</strain>
    </source>
</reference>
<evidence type="ECO:0000313" key="2">
    <source>
        <dbReference type="RefSeq" id="XP_033457944.1"/>
    </source>
</evidence>
<dbReference type="AlphaFoldDB" id="A0A6J3LZ27"/>
<reference evidence="2" key="3">
    <citation type="submission" date="2025-08" db="UniProtKB">
        <authorList>
            <consortium name="RefSeq"/>
        </authorList>
    </citation>
    <scope>IDENTIFICATION</scope>
    <source>
        <strain evidence="2">CBS 342.82</strain>
    </source>
</reference>
<dbReference type="GeneID" id="54363054"/>
<evidence type="ECO:0000313" key="1">
    <source>
        <dbReference type="Proteomes" id="UP000504637"/>
    </source>
</evidence>
<accession>A0A6J3LZ27</accession>
<keyword evidence="1" id="KW-1185">Reference proteome</keyword>